<dbReference type="EMBL" id="LBVO01000014">
    <property type="protein sequence ID" value="KKQ90041.1"/>
    <property type="molecule type" value="Genomic_DNA"/>
</dbReference>
<dbReference type="SUPFAM" id="SSF53335">
    <property type="entry name" value="S-adenosyl-L-methionine-dependent methyltransferases"/>
    <property type="match status" value="1"/>
</dbReference>
<keyword evidence="2" id="KW-0808">Transferase</keyword>
<sequence>MAVNKSELIRIIICPHCLSDKLKKASDILECQHCHNTYPWPSHSSPQLTVASRVSENKKSSHTPSKGTDLTLDVGAGFNRNGKLNIDIRPLEGIDVVCNAINMPFRDNTFNKVMHNQVLEHFPYQGSLALLKEIYRVLKPGGIIEFWVPNFQGLGILQAWLTSPICEYDPTIPTIYPPLSGVQDYYENVHLSHWNKKLVGIYAKTAQFKIIQNKTEQEYLPQFRFMKYIVWAMPNRRGQIHFIGQKPLANP</sequence>
<organism evidence="2 3">
    <name type="scientific">Berkelbacteria bacterium GW2011_GWA2_38_9</name>
    <dbReference type="NCBI Taxonomy" id="1618334"/>
    <lineage>
        <taxon>Bacteria</taxon>
        <taxon>Candidatus Berkelbacteria</taxon>
    </lineage>
</organism>
<comment type="caution">
    <text evidence="2">The sequence shown here is derived from an EMBL/GenBank/DDBJ whole genome shotgun (WGS) entry which is preliminary data.</text>
</comment>
<feature type="domain" description="Methyltransferase type 11" evidence="1">
    <location>
        <begin position="91"/>
        <end position="144"/>
    </location>
</feature>
<dbReference type="InterPro" id="IPR013216">
    <property type="entry name" value="Methyltransf_11"/>
</dbReference>
<proteinExistence type="predicted"/>
<dbReference type="Proteomes" id="UP000033934">
    <property type="component" value="Unassembled WGS sequence"/>
</dbReference>
<dbReference type="Gene3D" id="3.40.50.150">
    <property type="entry name" value="Vaccinia Virus protein VP39"/>
    <property type="match status" value="1"/>
</dbReference>
<evidence type="ECO:0000259" key="1">
    <source>
        <dbReference type="Pfam" id="PF08241"/>
    </source>
</evidence>
<protein>
    <submittedName>
        <fullName evidence="2">Methyltransferase domain protein</fullName>
    </submittedName>
</protein>
<gene>
    <name evidence="2" type="ORF">UT11_C0014G0005</name>
</gene>
<name>A0A0G0PL56_9BACT</name>
<accession>A0A0G0PL56</accession>
<reference evidence="2 3" key="1">
    <citation type="journal article" date="2015" name="Nature">
        <title>rRNA introns, odd ribosomes, and small enigmatic genomes across a large radiation of phyla.</title>
        <authorList>
            <person name="Brown C.T."/>
            <person name="Hug L.A."/>
            <person name="Thomas B.C."/>
            <person name="Sharon I."/>
            <person name="Castelle C.J."/>
            <person name="Singh A."/>
            <person name="Wilkins M.J."/>
            <person name="Williams K.H."/>
            <person name="Banfield J.F."/>
        </authorList>
    </citation>
    <scope>NUCLEOTIDE SEQUENCE [LARGE SCALE GENOMIC DNA]</scope>
</reference>
<evidence type="ECO:0000313" key="2">
    <source>
        <dbReference type="EMBL" id="KKQ90041.1"/>
    </source>
</evidence>
<dbReference type="CDD" id="cd02440">
    <property type="entry name" value="AdoMet_MTases"/>
    <property type="match status" value="1"/>
</dbReference>
<dbReference type="AlphaFoldDB" id="A0A0G0PL56"/>
<dbReference type="GO" id="GO:0032259">
    <property type="term" value="P:methylation"/>
    <property type="evidence" value="ECO:0007669"/>
    <property type="project" value="UniProtKB-KW"/>
</dbReference>
<dbReference type="GO" id="GO:0008757">
    <property type="term" value="F:S-adenosylmethionine-dependent methyltransferase activity"/>
    <property type="evidence" value="ECO:0007669"/>
    <property type="project" value="InterPro"/>
</dbReference>
<keyword evidence="2" id="KW-0489">Methyltransferase</keyword>
<dbReference type="InterPro" id="IPR029063">
    <property type="entry name" value="SAM-dependent_MTases_sf"/>
</dbReference>
<evidence type="ECO:0000313" key="3">
    <source>
        <dbReference type="Proteomes" id="UP000033934"/>
    </source>
</evidence>
<dbReference type="Pfam" id="PF08241">
    <property type="entry name" value="Methyltransf_11"/>
    <property type="match status" value="1"/>
</dbReference>